<dbReference type="InterPro" id="IPR052039">
    <property type="entry name" value="Caspase-related_regulators"/>
</dbReference>
<dbReference type="SUPFAM" id="SSF81901">
    <property type="entry name" value="HCP-like"/>
    <property type="match status" value="2"/>
</dbReference>
<dbReference type="Pfam" id="PF08238">
    <property type="entry name" value="Sel1"/>
    <property type="match status" value="7"/>
</dbReference>
<dbReference type="PANTHER" id="PTHR22576">
    <property type="entry name" value="MUCOSA ASSOCIATED LYMPHOID TISSUE LYMPHOMA TRANSLOCATION PROTEIN 1/PARACASPASE"/>
    <property type="match status" value="1"/>
</dbReference>
<gene>
    <name evidence="3" type="ORF">C5L14_22385</name>
</gene>
<organism evidence="3 4">
    <name type="scientific">Labrys okinawensis</name>
    <dbReference type="NCBI Taxonomy" id="346911"/>
    <lineage>
        <taxon>Bacteria</taxon>
        <taxon>Pseudomonadati</taxon>
        <taxon>Pseudomonadota</taxon>
        <taxon>Alphaproteobacteria</taxon>
        <taxon>Hyphomicrobiales</taxon>
        <taxon>Xanthobacteraceae</taxon>
        <taxon>Labrys</taxon>
    </lineage>
</organism>
<keyword evidence="4" id="KW-1185">Reference proteome</keyword>
<comment type="caution">
    <text evidence="3">The sequence shown here is derived from an EMBL/GenBank/DDBJ whole genome shotgun (WGS) entry which is preliminary data.</text>
</comment>
<dbReference type="InterPro" id="IPR001309">
    <property type="entry name" value="Pept_C14_p20"/>
</dbReference>
<reference evidence="3 4" key="1">
    <citation type="submission" date="2018-02" db="EMBL/GenBank/DDBJ databases">
        <title>Whole genome sequencing of endophytic bacterium.</title>
        <authorList>
            <person name="Eedara R."/>
            <person name="Podile A.R."/>
        </authorList>
    </citation>
    <scope>NUCLEOTIDE SEQUENCE [LARGE SCALE GENOMIC DNA]</scope>
    <source>
        <strain evidence="3 4">RP1T</strain>
    </source>
</reference>
<dbReference type="InterPro" id="IPR006597">
    <property type="entry name" value="Sel1-like"/>
</dbReference>
<dbReference type="RefSeq" id="WP_105864300.1">
    <property type="nucleotide sequence ID" value="NZ_PUEJ01000009.1"/>
</dbReference>
<dbReference type="Gene3D" id="1.25.40.10">
    <property type="entry name" value="Tetratricopeptide repeat domain"/>
    <property type="match status" value="1"/>
</dbReference>
<dbReference type="GO" id="GO:0004197">
    <property type="term" value="F:cysteine-type endopeptidase activity"/>
    <property type="evidence" value="ECO:0007669"/>
    <property type="project" value="InterPro"/>
</dbReference>
<accession>A0A2S9Q772</accession>
<dbReference type="Proteomes" id="UP000237682">
    <property type="component" value="Unassembled WGS sequence"/>
</dbReference>
<dbReference type="InterPro" id="IPR011600">
    <property type="entry name" value="Pept_C14_caspase"/>
</dbReference>
<feature type="domain" description="Caspase family p20" evidence="2">
    <location>
        <begin position="29"/>
        <end position="158"/>
    </location>
</feature>
<dbReference type="PROSITE" id="PS50208">
    <property type="entry name" value="CASPASE_P20"/>
    <property type="match status" value="1"/>
</dbReference>
<dbReference type="Pfam" id="PF00656">
    <property type="entry name" value="Peptidase_C14"/>
    <property type="match status" value="1"/>
</dbReference>
<evidence type="ECO:0000313" key="3">
    <source>
        <dbReference type="EMBL" id="PRH85208.1"/>
    </source>
</evidence>
<protein>
    <recommendedName>
        <fullName evidence="2">Caspase family p20 domain-containing protein</fullName>
    </recommendedName>
</protein>
<feature type="chain" id="PRO_5015696594" description="Caspase family p20 domain-containing protein" evidence="1">
    <location>
        <begin position="29"/>
        <end position="644"/>
    </location>
</feature>
<dbReference type="GO" id="GO:0006508">
    <property type="term" value="P:proteolysis"/>
    <property type="evidence" value="ECO:0007669"/>
    <property type="project" value="InterPro"/>
</dbReference>
<keyword evidence="1" id="KW-0732">Signal</keyword>
<proteinExistence type="predicted"/>
<dbReference type="OrthoDB" id="9816009at2"/>
<sequence>MRFSLRPVLAGLALALVCCTALSAPALADRRVALVIGNSAYRNTVPLPNPRNDAADVAQALKAVGFTVVEGYDLDKRGMDDAFRRFANEAEGADAALFYYGGHGFQFQGSNYLMPVDAKLTGVGDVNYEMARVDDILSDLQRANGVRIVMLDACRDNPLAQQLLSKASPTRSIGISRGLARIQQTAGSVIAYSTQPGAVAADGGGRNSPFAAAFLGEVGKPGVEIGALFRRVAANVYKATNERQLPEVTFSLLGDFYFSGGAAAATPAPSLAPTPALQTPMPAPLDAAARAAVEGCDKMAASPQDMDRPSGVPGVEFNRIQPRLAVEACRAALAAAPEDRRIQFQLARALDVAGSDAEARDLLTKAAAAGSVSAMSDLALMLETGEGGPVDLPRAVALFDQAAAAGNISAMRNIAIEFENGTGRPRDAVQAAQWYRKAADTGDPQAMGFLAVLYLQGTGVPKNAAEARQWIDKLVETEHTQTMLRVGYVLLGQTGAVKDFATARKLFQRAAELGDGDGNVMLGNMAANGIGGPRDFGRAVDFFERAAAIGNLNAKASLIPFLMAGAGGIKRDPGKAADYGLEALRGGSPVARGLLIDKAATSLTPQLKKAVEQRLAKAGLLDRAPDGSYGADTLAALQAFVLAK</sequence>
<dbReference type="PANTHER" id="PTHR22576:SF37">
    <property type="entry name" value="MUCOSA-ASSOCIATED LYMPHOID TISSUE LYMPHOMA TRANSLOCATION PROTEIN 1"/>
    <property type="match status" value="1"/>
</dbReference>
<evidence type="ECO:0000259" key="2">
    <source>
        <dbReference type="PROSITE" id="PS50208"/>
    </source>
</evidence>
<dbReference type="AlphaFoldDB" id="A0A2S9Q772"/>
<dbReference type="EMBL" id="PUEJ01000009">
    <property type="protein sequence ID" value="PRH85208.1"/>
    <property type="molecule type" value="Genomic_DNA"/>
</dbReference>
<dbReference type="InterPro" id="IPR011990">
    <property type="entry name" value="TPR-like_helical_dom_sf"/>
</dbReference>
<name>A0A2S9Q772_9HYPH</name>
<dbReference type="Gene3D" id="3.40.50.1460">
    <property type="match status" value="1"/>
</dbReference>
<dbReference type="SMART" id="SM00671">
    <property type="entry name" value="SEL1"/>
    <property type="match status" value="6"/>
</dbReference>
<feature type="signal peptide" evidence="1">
    <location>
        <begin position="1"/>
        <end position="28"/>
    </location>
</feature>
<dbReference type="SUPFAM" id="SSF52129">
    <property type="entry name" value="Caspase-like"/>
    <property type="match status" value="1"/>
</dbReference>
<dbReference type="InterPro" id="IPR029030">
    <property type="entry name" value="Caspase-like_dom_sf"/>
</dbReference>
<evidence type="ECO:0000313" key="4">
    <source>
        <dbReference type="Proteomes" id="UP000237682"/>
    </source>
</evidence>
<evidence type="ECO:0000256" key="1">
    <source>
        <dbReference type="SAM" id="SignalP"/>
    </source>
</evidence>